<feature type="transmembrane region" description="Helical" evidence="6">
    <location>
        <begin position="380"/>
        <end position="403"/>
    </location>
</feature>
<evidence type="ECO:0000313" key="9">
    <source>
        <dbReference type="EMBL" id="WAC12810.1"/>
    </source>
</evidence>
<keyword evidence="2" id="KW-1003">Cell membrane</keyword>
<evidence type="ECO:0000256" key="5">
    <source>
        <dbReference type="ARBA" id="ARBA00023136"/>
    </source>
</evidence>
<dbReference type="GO" id="GO:0022857">
    <property type="term" value="F:transmembrane transporter activity"/>
    <property type="evidence" value="ECO:0007669"/>
    <property type="project" value="TreeGrafter"/>
</dbReference>
<feature type="transmembrane region" description="Helical" evidence="6">
    <location>
        <begin position="21"/>
        <end position="41"/>
    </location>
</feature>
<evidence type="ECO:0000313" key="10">
    <source>
        <dbReference type="Proteomes" id="UP001164653"/>
    </source>
</evidence>
<dbReference type="KEGG" id="dpf:ON006_02360"/>
<dbReference type="AlphaFoldDB" id="A0A9E8SKS3"/>
<dbReference type="EMBL" id="CP112998">
    <property type="protein sequence ID" value="WAC12810.1"/>
    <property type="molecule type" value="Genomic_DNA"/>
</dbReference>
<proteinExistence type="predicted"/>
<dbReference type="InterPro" id="IPR050250">
    <property type="entry name" value="Macrolide_Exporter_MacB"/>
</dbReference>
<keyword evidence="5 6" id="KW-0472">Membrane</keyword>
<dbReference type="Proteomes" id="UP001164653">
    <property type="component" value="Chromosome"/>
</dbReference>
<dbReference type="Pfam" id="PF02687">
    <property type="entry name" value="FtsX"/>
    <property type="match status" value="2"/>
</dbReference>
<feature type="domain" description="ABC3 transporter permease C-terminal" evidence="7">
    <location>
        <begin position="675"/>
        <end position="783"/>
    </location>
</feature>
<keyword evidence="4 6" id="KW-1133">Transmembrane helix</keyword>
<dbReference type="GO" id="GO:0005886">
    <property type="term" value="C:plasma membrane"/>
    <property type="evidence" value="ECO:0007669"/>
    <property type="project" value="UniProtKB-SubCell"/>
</dbReference>
<reference evidence="9" key="1">
    <citation type="submission" date="2022-11" db="EMBL/GenBank/DDBJ databases">
        <title>Dyadobacter pollutisoli sp. nov., isolated from plastic dumped soil.</title>
        <authorList>
            <person name="Kim J.M."/>
            <person name="Kim K.R."/>
            <person name="Lee J.K."/>
            <person name="Hao L."/>
            <person name="Jeon C.O."/>
        </authorList>
    </citation>
    <scope>NUCLEOTIDE SEQUENCE</scope>
    <source>
        <strain evidence="9">U1</strain>
    </source>
</reference>
<keyword evidence="10" id="KW-1185">Reference proteome</keyword>
<keyword evidence="3 6" id="KW-0812">Transmembrane</keyword>
<feature type="transmembrane region" description="Helical" evidence="6">
    <location>
        <begin position="708"/>
        <end position="738"/>
    </location>
</feature>
<feature type="domain" description="MacB-like periplasmic core" evidence="8">
    <location>
        <begin position="20"/>
        <end position="236"/>
    </location>
</feature>
<comment type="subcellular location">
    <subcellularLocation>
        <location evidence="1">Cell membrane</location>
        <topology evidence="1">Multi-pass membrane protein</topology>
    </subcellularLocation>
</comment>
<accession>A0A9E8SKS3</accession>
<feature type="transmembrane region" description="Helical" evidence="6">
    <location>
        <begin position="337"/>
        <end position="360"/>
    </location>
</feature>
<feature type="transmembrane region" description="Helical" evidence="6">
    <location>
        <begin position="672"/>
        <end position="696"/>
    </location>
</feature>
<evidence type="ECO:0000259" key="8">
    <source>
        <dbReference type="Pfam" id="PF12704"/>
    </source>
</evidence>
<evidence type="ECO:0000256" key="3">
    <source>
        <dbReference type="ARBA" id="ARBA00022692"/>
    </source>
</evidence>
<evidence type="ECO:0000256" key="1">
    <source>
        <dbReference type="ARBA" id="ARBA00004651"/>
    </source>
</evidence>
<evidence type="ECO:0000256" key="2">
    <source>
        <dbReference type="ARBA" id="ARBA00022475"/>
    </source>
</evidence>
<dbReference type="InterPro" id="IPR025857">
    <property type="entry name" value="MacB_PCD"/>
</dbReference>
<sequence length="795" mass="88569">MLQNYFKIAWRNLIRNKTYSILILAGLASGMTCAAALWLYVHDELSYDRYHKHAECIFRINLDIKWSGNEYKMGITSSPFGPVLQQEFPEINNTLRVKKSDQKFKVGEKSINVKGMIYADSSLFSFFDHKFIEGNPQTALSTRNSLVMTEKLALFLFGKTSGLIGKVVTVKENLPFTVSGIIREVPANHHLKFDAILPYYNQEVSGIDLDKWDSFNSMTYVMLNDPGAAGKLESKMPAFYKKYIAKAINDTNDSKVSFHIAFQPLGDIHLKSSHLMGEENGSSMSYVYTFSVIGLFILLIAMVNYINLATARSMGRAKEIGIRKAAGSQRFQLINQFLSESILMSFLAMVLGLVLLYALLPFFNQIADKTLTFDITDFRTAALFVGLTLVTGLISGIYPAFILSRFKPAAVLKGAIARNSKGIFLRKSLVILQFSISMVMVVGTITVYRQLQYMKQTGLGFNQQQVIFIPLKGQSVLQSAEVLKSKLLQNPVIASASLTNGSIGDGLNNKSTFSFYAKGAEIPVSSEYFNVDTDFLNVLQIRLLEGRNFTSDLDNDSSDAVLVNQAMLKRLGWKDHKAGLIEVDARRVQITGVIQDFHLRSLHTQIEPLVLILKKREAANLLIRVSGNNIPAALNYIRHTFSEVNTGQPFEYAFLDQTFARQYNADERKGNLFLAFSGIAIIIACLGLFGLATFTAEQRTKEIGVRKVLGASVASVVALLSTDFIKLIIISIVISAPIGWYIMQIWLRGFAYKIGVEWWIFAVAGFLSVLIALLTVSFQSIKAALCNPVKSLRAE</sequence>
<dbReference type="PANTHER" id="PTHR30572:SF18">
    <property type="entry name" value="ABC-TYPE MACROLIDE FAMILY EXPORT SYSTEM PERMEASE COMPONENT 2"/>
    <property type="match status" value="1"/>
</dbReference>
<evidence type="ECO:0000256" key="4">
    <source>
        <dbReference type="ARBA" id="ARBA00022989"/>
    </source>
</evidence>
<dbReference type="Pfam" id="PF12704">
    <property type="entry name" value="MacB_PCD"/>
    <property type="match status" value="1"/>
</dbReference>
<dbReference type="RefSeq" id="WP_244823509.1">
    <property type="nucleotide sequence ID" value="NZ_CP112998.1"/>
</dbReference>
<protein>
    <submittedName>
        <fullName evidence="9">ABC transporter permease</fullName>
    </submittedName>
</protein>
<feature type="transmembrane region" description="Helical" evidence="6">
    <location>
        <begin position="424"/>
        <end position="448"/>
    </location>
</feature>
<organism evidence="9 10">
    <name type="scientific">Dyadobacter pollutisoli</name>
    <dbReference type="NCBI Taxonomy" id="2910158"/>
    <lineage>
        <taxon>Bacteria</taxon>
        <taxon>Pseudomonadati</taxon>
        <taxon>Bacteroidota</taxon>
        <taxon>Cytophagia</taxon>
        <taxon>Cytophagales</taxon>
        <taxon>Spirosomataceae</taxon>
        <taxon>Dyadobacter</taxon>
    </lineage>
</organism>
<gene>
    <name evidence="9" type="ORF">ON006_02360</name>
</gene>
<evidence type="ECO:0000256" key="6">
    <source>
        <dbReference type="SAM" id="Phobius"/>
    </source>
</evidence>
<feature type="transmembrane region" description="Helical" evidence="6">
    <location>
        <begin position="758"/>
        <end position="778"/>
    </location>
</feature>
<dbReference type="PANTHER" id="PTHR30572">
    <property type="entry name" value="MEMBRANE COMPONENT OF TRANSPORTER-RELATED"/>
    <property type="match status" value="1"/>
</dbReference>
<dbReference type="InterPro" id="IPR003838">
    <property type="entry name" value="ABC3_permease_C"/>
</dbReference>
<name>A0A9E8SKS3_9BACT</name>
<feature type="domain" description="ABC3 transporter permease C-terminal" evidence="7">
    <location>
        <begin position="292"/>
        <end position="407"/>
    </location>
</feature>
<evidence type="ECO:0000259" key="7">
    <source>
        <dbReference type="Pfam" id="PF02687"/>
    </source>
</evidence>
<feature type="transmembrane region" description="Helical" evidence="6">
    <location>
        <begin position="286"/>
        <end position="308"/>
    </location>
</feature>